<dbReference type="PANTHER" id="PTHR42939:SF1">
    <property type="entry name" value="ABC TRANSPORTER ATP-BINDING PROTEIN ALBC-RELATED"/>
    <property type="match status" value="1"/>
</dbReference>
<evidence type="ECO:0000256" key="1">
    <source>
        <dbReference type="ARBA" id="ARBA00022448"/>
    </source>
</evidence>
<dbReference type="Pfam" id="PF00005">
    <property type="entry name" value="ABC_tran"/>
    <property type="match status" value="1"/>
</dbReference>
<keyword evidence="1" id="KW-0813">Transport</keyword>
<dbReference type="PANTHER" id="PTHR42939">
    <property type="entry name" value="ABC TRANSPORTER ATP-BINDING PROTEIN ALBC-RELATED"/>
    <property type="match status" value="1"/>
</dbReference>
<reference evidence="5" key="1">
    <citation type="submission" date="2022-12" db="EMBL/GenBank/DDBJ databases">
        <authorList>
            <person name="Wang J."/>
        </authorList>
    </citation>
    <scope>NUCLEOTIDE SEQUENCE</scope>
    <source>
        <strain evidence="5">HY-42-06</strain>
    </source>
</reference>
<evidence type="ECO:0000256" key="2">
    <source>
        <dbReference type="ARBA" id="ARBA00022741"/>
    </source>
</evidence>
<evidence type="ECO:0000313" key="5">
    <source>
        <dbReference type="EMBL" id="MCY6372734.1"/>
    </source>
</evidence>
<evidence type="ECO:0000259" key="4">
    <source>
        <dbReference type="PROSITE" id="PS50893"/>
    </source>
</evidence>
<dbReference type="SMART" id="SM00382">
    <property type="entry name" value="AAA"/>
    <property type="match status" value="1"/>
</dbReference>
<dbReference type="EMBL" id="JAPQES010000010">
    <property type="protein sequence ID" value="MCY6372734.1"/>
    <property type="molecule type" value="Genomic_DNA"/>
</dbReference>
<organism evidence="5 6">
    <name type="scientific">Clostridium ganghwense</name>
    <dbReference type="NCBI Taxonomy" id="312089"/>
    <lineage>
        <taxon>Bacteria</taxon>
        <taxon>Bacillati</taxon>
        <taxon>Bacillota</taxon>
        <taxon>Clostridia</taxon>
        <taxon>Eubacteriales</taxon>
        <taxon>Clostridiaceae</taxon>
        <taxon>Clostridium</taxon>
    </lineage>
</organism>
<dbReference type="Gene3D" id="3.40.50.300">
    <property type="entry name" value="P-loop containing nucleotide triphosphate hydrolases"/>
    <property type="match status" value="1"/>
</dbReference>
<dbReference type="InterPro" id="IPR051782">
    <property type="entry name" value="ABC_Transporter_VariousFunc"/>
</dbReference>
<sequence>MENILEVRNLNKSYFTKKALNNVNLELPKGKVLGLLGPNGSGKTTFIKIAVGILRQSSGDILIDGKKPGVETKAVVSYLPDRNYLYKWMKIKDAVQFFSDFYHDFDDKKCEELLKFMKLEEESKITSLSKGMMEKLNLSLVLSRKAKLYILDEPLGGVDPVAREQILDAIINNYNEECSMIITTHLVKDIERVFDDVAFVKDGEIVLSGNAEDLRYEKGKSIDELFREVFE</sequence>
<dbReference type="CDD" id="cd03230">
    <property type="entry name" value="ABC_DR_subfamily_A"/>
    <property type="match status" value="1"/>
</dbReference>
<keyword evidence="6" id="KW-1185">Reference proteome</keyword>
<dbReference type="SUPFAM" id="SSF52540">
    <property type="entry name" value="P-loop containing nucleoside triphosphate hydrolases"/>
    <property type="match status" value="1"/>
</dbReference>
<comment type="caution">
    <text evidence="5">The sequence shown here is derived from an EMBL/GenBank/DDBJ whole genome shotgun (WGS) entry which is preliminary data.</text>
</comment>
<name>A0ABT4CXW6_9CLOT</name>
<dbReference type="InterPro" id="IPR003593">
    <property type="entry name" value="AAA+_ATPase"/>
</dbReference>
<accession>A0ABT4CXW6</accession>
<dbReference type="InterPro" id="IPR027417">
    <property type="entry name" value="P-loop_NTPase"/>
</dbReference>
<keyword evidence="3 5" id="KW-0067">ATP-binding</keyword>
<evidence type="ECO:0000256" key="3">
    <source>
        <dbReference type="ARBA" id="ARBA00022840"/>
    </source>
</evidence>
<dbReference type="InterPro" id="IPR003439">
    <property type="entry name" value="ABC_transporter-like_ATP-bd"/>
</dbReference>
<protein>
    <submittedName>
        <fullName evidence="5">ABC transporter ATP-binding protein</fullName>
    </submittedName>
</protein>
<dbReference type="RefSeq" id="WP_268051791.1">
    <property type="nucleotide sequence ID" value="NZ_JAPQES010000010.1"/>
</dbReference>
<dbReference type="PROSITE" id="PS50893">
    <property type="entry name" value="ABC_TRANSPORTER_2"/>
    <property type="match status" value="1"/>
</dbReference>
<dbReference type="GO" id="GO:0005524">
    <property type="term" value="F:ATP binding"/>
    <property type="evidence" value="ECO:0007669"/>
    <property type="project" value="UniProtKB-KW"/>
</dbReference>
<proteinExistence type="predicted"/>
<feature type="domain" description="ABC transporter" evidence="4">
    <location>
        <begin position="5"/>
        <end position="227"/>
    </location>
</feature>
<gene>
    <name evidence="5" type="ORF">OXH55_19265</name>
</gene>
<keyword evidence="2" id="KW-0547">Nucleotide-binding</keyword>
<dbReference type="Proteomes" id="UP001079657">
    <property type="component" value="Unassembled WGS sequence"/>
</dbReference>
<evidence type="ECO:0000313" key="6">
    <source>
        <dbReference type="Proteomes" id="UP001079657"/>
    </source>
</evidence>